<sequence length="189" mass="21714">MPINVNFFNYCQTQSSSTGVELLEGEVLAPMFVQNYYMSSSESGLIRGTFRQCRIMGIPILTAFVPVADEEYEQMVKWYNSSVNDYLKDFRKPKKNAPEISSWEAFTEKQDLAIADEGIELYLVMDQLDFLKAKLAATNFQAPEILDMLFEGYENKEIFEYLGVKKSAGYKKVNNAQKEGLKLYKELNK</sequence>
<name>A0ABN0CY67_STRPO</name>
<gene>
    <name evidence="1" type="ORF">STRPO_0036</name>
</gene>
<keyword evidence="2" id="KW-1185">Reference proteome</keyword>
<proteinExistence type="predicted"/>
<accession>A0ABN0CY67</accession>
<dbReference type="Proteomes" id="UP000005356">
    <property type="component" value="Unassembled WGS sequence"/>
</dbReference>
<dbReference type="RefSeq" id="WP_003086068.1">
    <property type="nucleotide sequence ID" value="NZ_AEUU02000001.1"/>
</dbReference>
<protein>
    <recommendedName>
        <fullName evidence="3">Phage protein</fullName>
    </recommendedName>
</protein>
<reference evidence="1 2" key="1">
    <citation type="journal article" date="2014" name="Int. J. Syst. Evol. Microbiol.">
        <title>Phylogenomics and the dynamic genome evolution of the genus Streptococcus.</title>
        <authorList>
            <consortium name="The Broad Institute Genome Sequencing Platform"/>
            <person name="Richards V.P."/>
            <person name="Palmer S.R."/>
            <person name="Pavinski Bitar P.D."/>
            <person name="Qin X."/>
            <person name="Weinstock G.M."/>
            <person name="Highlander S.K."/>
            <person name="Town C.D."/>
            <person name="Burne R.A."/>
            <person name="Stanhope M.J."/>
        </authorList>
    </citation>
    <scope>NUCLEOTIDE SEQUENCE [LARGE SCALE GENOMIC DNA]</scope>
    <source>
        <strain evidence="1 2">Jelinkova 176</strain>
    </source>
</reference>
<evidence type="ECO:0000313" key="1">
    <source>
        <dbReference type="EMBL" id="EGJ28304.1"/>
    </source>
</evidence>
<comment type="caution">
    <text evidence="1">The sequence shown here is derived from an EMBL/GenBank/DDBJ whole genome shotgun (WGS) entry which is preliminary data.</text>
</comment>
<dbReference type="EMBL" id="AEUU02000001">
    <property type="protein sequence ID" value="EGJ28304.1"/>
    <property type="molecule type" value="Genomic_DNA"/>
</dbReference>
<organism evidence="1 2">
    <name type="scientific">Streptococcus porcinus str. Jelinkova 176</name>
    <dbReference type="NCBI Taxonomy" id="873448"/>
    <lineage>
        <taxon>Bacteria</taxon>
        <taxon>Bacillati</taxon>
        <taxon>Bacillota</taxon>
        <taxon>Bacilli</taxon>
        <taxon>Lactobacillales</taxon>
        <taxon>Streptococcaceae</taxon>
        <taxon>Streptococcus</taxon>
    </lineage>
</organism>
<evidence type="ECO:0000313" key="2">
    <source>
        <dbReference type="Proteomes" id="UP000005356"/>
    </source>
</evidence>
<evidence type="ECO:0008006" key="3">
    <source>
        <dbReference type="Google" id="ProtNLM"/>
    </source>
</evidence>